<dbReference type="OMA" id="KNFEMAN"/>
<dbReference type="InterPro" id="IPR003106">
    <property type="entry name" value="Leu_zip_homeo"/>
</dbReference>
<organism evidence="12">
    <name type="scientific">Picea sitchensis</name>
    <name type="common">Sitka spruce</name>
    <name type="synonym">Pinus sitchensis</name>
    <dbReference type="NCBI Taxonomy" id="3332"/>
    <lineage>
        <taxon>Eukaryota</taxon>
        <taxon>Viridiplantae</taxon>
        <taxon>Streptophyta</taxon>
        <taxon>Embryophyta</taxon>
        <taxon>Tracheophyta</taxon>
        <taxon>Spermatophyta</taxon>
        <taxon>Pinopsida</taxon>
        <taxon>Pinidae</taxon>
        <taxon>Conifers I</taxon>
        <taxon>Pinales</taxon>
        <taxon>Pinaceae</taxon>
        <taxon>Picea</taxon>
    </lineage>
</organism>
<comment type="subcellular location">
    <subcellularLocation>
        <location evidence="1 8 9">Nucleus</location>
    </subcellularLocation>
</comment>
<name>A9NV37_PICSI</name>
<dbReference type="PANTHER" id="PTHR24326">
    <property type="entry name" value="HOMEOBOX-LEUCINE ZIPPER PROTEIN"/>
    <property type="match status" value="1"/>
</dbReference>
<evidence type="ECO:0000256" key="1">
    <source>
        <dbReference type="ARBA" id="ARBA00004123"/>
    </source>
</evidence>
<protein>
    <recommendedName>
        <fullName evidence="11">Homeobox domain-containing protein</fullName>
    </recommendedName>
</protein>
<evidence type="ECO:0000256" key="4">
    <source>
        <dbReference type="ARBA" id="ARBA00023155"/>
    </source>
</evidence>
<evidence type="ECO:0000256" key="2">
    <source>
        <dbReference type="ARBA" id="ARBA00023015"/>
    </source>
</evidence>
<feature type="region of interest" description="Disordered" evidence="10">
    <location>
        <begin position="217"/>
        <end position="252"/>
    </location>
</feature>
<dbReference type="PROSITE" id="PS00027">
    <property type="entry name" value="HOMEOBOX_1"/>
    <property type="match status" value="1"/>
</dbReference>
<dbReference type="GO" id="GO:0005634">
    <property type="term" value="C:nucleus"/>
    <property type="evidence" value="ECO:0007669"/>
    <property type="project" value="UniProtKB-SubCell"/>
</dbReference>
<evidence type="ECO:0000256" key="7">
    <source>
        <dbReference type="ARBA" id="ARBA00025748"/>
    </source>
</evidence>
<feature type="DNA-binding region" description="Homeobox" evidence="8">
    <location>
        <begin position="88"/>
        <end position="143"/>
    </location>
</feature>
<dbReference type="CDD" id="cd00086">
    <property type="entry name" value="homeodomain"/>
    <property type="match status" value="1"/>
</dbReference>
<accession>A9NV37</accession>
<dbReference type="PRINTS" id="PR00031">
    <property type="entry name" value="HTHREPRESSR"/>
</dbReference>
<proteinExistence type="evidence at transcript level"/>
<feature type="region of interest" description="Disordered" evidence="10">
    <location>
        <begin position="179"/>
        <end position="199"/>
    </location>
</feature>
<comment type="similarity">
    <text evidence="7">Belongs to the HD-ZIP homeobox family. Class I subfamily.</text>
</comment>
<dbReference type="InterPro" id="IPR001356">
    <property type="entry name" value="HD"/>
</dbReference>
<evidence type="ECO:0000313" key="12">
    <source>
        <dbReference type="EMBL" id="ABK24498.1"/>
    </source>
</evidence>
<reference evidence="12" key="1">
    <citation type="journal article" date="2008" name="BMC Genomics">
        <title>A conifer genomics resource of 200,000 spruce (Picea spp.) ESTs and 6,464 high-quality, sequence-finished full-length cDNAs for Sitka spruce (Picea sitchensis).</title>
        <authorList>
            <person name="Ralph S.G."/>
            <person name="Chun H.J."/>
            <person name="Kolosova N."/>
            <person name="Cooper D."/>
            <person name="Oddy C."/>
            <person name="Ritland C.E."/>
            <person name="Kirkpatrick R."/>
            <person name="Moore R."/>
            <person name="Barber S."/>
            <person name="Holt R.A."/>
            <person name="Jones S.J."/>
            <person name="Marra M.A."/>
            <person name="Douglas C.J."/>
            <person name="Ritland K."/>
            <person name="Bohlmann J."/>
        </authorList>
    </citation>
    <scope>NUCLEOTIDE SEQUENCE</scope>
    <source>
        <tissue evidence="12">Green portion of the leader tissue</tissue>
    </source>
</reference>
<keyword evidence="3 8" id="KW-0238">DNA-binding</keyword>
<dbReference type="Pfam" id="PF00046">
    <property type="entry name" value="Homeodomain"/>
    <property type="match status" value="1"/>
</dbReference>
<feature type="compositionally biased region" description="Polar residues" evidence="10">
    <location>
        <begin position="181"/>
        <end position="194"/>
    </location>
</feature>
<dbReference type="PANTHER" id="PTHR24326:SF606">
    <property type="entry name" value="HOMEOBOX-LEUCINE ZIPPER PROTEIN ATHB-54"/>
    <property type="match status" value="1"/>
</dbReference>
<keyword evidence="4 8" id="KW-0371">Homeobox</keyword>
<evidence type="ECO:0000256" key="10">
    <source>
        <dbReference type="SAM" id="MobiDB-lite"/>
    </source>
</evidence>
<dbReference type="PROSITE" id="PS50071">
    <property type="entry name" value="HOMEOBOX_2"/>
    <property type="match status" value="1"/>
</dbReference>
<dbReference type="EMBL" id="EF085191">
    <property type="protein sequence ID" value="ABK24498.1"/>
    <property type="molecule type" value="mRNA"/>
</dbReference>
<evidence type="ECO:0000256" key="9">
    <source>
        <dbReference type="RuleBase" id="RU000682"/>
    </source>
</evidence>
<dbReference type="InterPro" id="IPR017970">
    <property type="entry name" value="Homeobox_CS"/>
</dbReference>
<evidence type="ECO:0000259" key="11">
    <source>
        <dbReference type="PROSITE" id="PS50071"/>
    </source>
</evidence>
<dbReference type="InterPro" id="IPR000047">
    <property type="entry name" value="HTH_motif"/>
</dbReference>
<sequence length="309" mass="34740">MACDRSALYTSSVIMNTEDNSSAHAIAAMIASSCTPPATFQGTRSISVFETGNERKRPAGNSYSALELSDDIGDEDGSDDCIHLGEKKRRLTLEQVRALEKNFEIANKLEPEKKMQLAKALGLQPRQIAVWFQNRRARWKTKQLEKDFNVLKQDYDALKQDYDNLMEENNNLQAMIERMSSKSQSCNDQKFQANSSKLQKDDQDLQLLMMSATKVDCADKENNNEGPSSIGSEGSSVLDMDSPGTIDSQQNIDSIGFSNVKARDPRLECNFRPKVEENVSQADEPCNYLFYNNLETGPLLWDYNWSSGL</sequence>
<dbReference type="PROSITE" id="PS51257">
    <property type="entry name" value="PROKAR_LIPOPROTEIN"/>
    <property type="match status" value="1"/>
</dbReference>
<evidence type="ECO:0000256" key="8">
    <source>
        <dbReference type="PROSITE-ProRule" id="PRU00108"/>
    </source>
</evidence>
<evidence type="ECO:0000256" key="3">
    <source>
        <dbReference type="ARBA" id="ARBA00023125"/>
    </source>
</evidence>
<dbReference type="SUPFAM" id="SSF46689">
    <property type="entry name" value="Homeodomain-like"/>
    <property type="match status" value="1"/>
</dbReference>
<dbReference type="AlphaFoldDB" id="A9NV37"/>
<dbReference type="InterPro" id="IPR009057">
    <property type="entry name" value="Homeodomain-like_sf"/>
</dbReference>
<dbReference type="InterPro" id="IPR045224">
    <property type="entry name" value="HDZip_class_I_plant"/>
</dbReference>
<dbReference type="SMART" id="SM00389">
    <property type="entry name" value="HOX"/>
    <property type="match status" value="1"/>
</dbReference>
<keyword evidence="5" id="KW-0804">Transcription</keyword>
<dbReference type="GO" id="GO:0043565">
    <property type="term" value="F:sequence-specific DNA binding"/>
    <property type="evidence" value="ECO:0007669"/>
    <property type="project" value="InterPro"/>
</dbReference>
<dbReference type="Pfam" id="PF02183">
    <property type="entry name" value="HALZ"/>
    <property type="match status" value="1"/>
</dbReference>
<feature type="compositionally biased region" description="Low complexity" evidence="10">
    <location>
        <begin position="224"/>
        <end position="236"/>
    </location>
</feature>
<dbReference type="GO" id="GO:0000981">
    <property type="term" value="F:DNA-binding transcription factor activity, RNA polymerase II-specific"/>
    <property type="evidence" value="ECO:0007669"/>
    <property type="project" value="InterPro"/>
</dbReference>
<evidence type="ECO:0000256" key="6">
    <source>
        <dbReference type="ARBA" id="ARBA00023242"/>
    </source>
</evidence>
<feature type="domain" description="Homeobox" evidence="11">
    <location>
        <begin position="86"/>
        <end position="142"/>
    </location>
</feature>
<keyword evidence="6 8" id="KW-0539">Nucleus</keyword>
<dbReference type="FunFam" id="1.10.10.60:FF:000200">
    <property type="entry name" value="Homeobox-leucine zipper protein ATHB-13"/>
    <property type="match status" value="1"/>
</dbReference>
<evidence type="ECO:0000256" key="5">
    <source>
        <dbReference type="ARBA" id="ARBA00023163"/>
    </source>
</evidence>
<dbReference type="Gene3D" id="1.10.10.60">
    <property type="entry name" value="Homeodomain-like"/>
    <property type="match status" value="1"/>
</dbReference>
<keyword evidence="2" id="KW-0805">Transcription regulation</keyword>
<dbReference type="GO" id="GO:0045893">
    <property type="term" value="P:positive regulation of DNA-templated transcription"/>
    <property type="evidence" value="ECO:0007669"/>
    <property type="project" value="TreeGrafter"/>
</dbReference>